<reference evidence="1 2" key="1">
    <citation type="submission" date="2015-03" db="EMBL/GenBank/DDBJ databases">
        <authorList>
            <consortium name="Pathogen Informatics"/>
        </authorList>
    </citation>
    <scope>NUCLEOTIDE SEQUENCE [LARGE SCALE GENOMIC DNA]</scope>
    <source>
        <strain evidence="1 2">C09601061</strain>
    </source>
</reference>
<evidence type="ECO:0000313" key="1">
    <source>
        <dbReference type="EMBL" id="CFR89864.1"/>
    </source>
</evidence>
<proteinExistence type="predicted"/>
<dbReference type="EMBL" id="CGCX01001166">
    <property type="protein sequence ID" value="CFR89864.1"/>
    <property type="molecule type" value="Genomic_DNA"/>
</dbReference>
<evidence type="ECO:0000313" key="2">
    <source>
        <dbReference type="Proteomes" id="UP000046680"/>
    </source>
</evidence>
<protein>
    <submittedName>
        <fullName evidence="1">Uncharacterized protein</fullName>
    </submittedName>
</protein>
<sequence length="45" mass="4531">MAMGLGKSPVASDKRYAEALGEGDVGSIGHGMSGPKLVGTLGEWL</sequence>
<dbReference type="AlphaFoldDB" id="A0A654U3B6"/>
<dbReference type="Proteomes" id="UP000046680">
    <property type="component" value="Unassembled WGS sequence"/>
</dbReference>
<gene>
    <name evidence="1" type="ORF">ERS007657_02797</name>
</gene>
<name>A0A654U3B6_MYCTX</name>
<organism evidence="1 2">
    <name type="scientific">Mycobacterium tuberculosis</name>
    <dbReference type="NCBI Taxonomy" id="1773"/>
    <lineage>
        <taxon>Bacteria</taxon>
        <taxon>Bacillati</taxon>
        <taxon>Actinomycetota</taxon>
        <taxon>Actinomycetes</taxon>
        <taxon>Mycobacteriales</taxon>
        <taxon>Mycobacteriaceae</taxon>
        <taxon>Mycobacterium</taxon>
        <taxon>Mycobacterium tuberculosis complex</taxon>
    </lineage>
</organism>
<accession>A0A654U3B6</accession>